<comment type="caution">
    <text evidence="1">The sequence shown here is derived from an EMBL/GenBank/DDBJ whole genome shotgun (WGS) entry which is preliminary data.</text>
</comment>
<dbReference type="Proteomes" id="UP000314294">
    <property type="component" value="Unassembled WGS sequence"/>
</dbReference>
<keyword evidence="2" id="KW-1185">Reference proteome</keyword>
<evidence type="ECO:0000313" key="1">
    <source>
        <dbReference type="EMBL" id="TNN47143.1"/>
    </source>
</evidence>
<dbReference type="EMBL" id="SRLO01000756">
    <property type="protein sequence ID" value="TNN47143.1"/>
    <property type="molecule type" value="Genomic_DNA"/>
</dbReference>
<reference evidence="1 2" key="1">
    <citation type="submission" date="2019-03" db="EMBL/GenBank/DDBJ databases">
        <title>First draft genome of Liparis tanakae, snailfish: a comprehensive survey of snailfish specific genes.</title>
        <authorList>
            <person name="Kim W."/>
            <person name="Song I."/>
            <person name="Jeong J.-H."/>
            <person name="Kim D."/>
            <person name="Kim S."/>
            <person name="Ryu S."/>
            <person name="Song J.Y."/>
            <person name="Lee S.K."/>
        </authorList>
    </citation>
    <scope>NUCLEOTIDE SEQUENCE [LARGE SCALE GENOMIC DNA]</scope>
    <source>
        <tissue evidence="1">Muscle</tissue>
    </source>
</reference>
<evidence type="ECO:0000313" key="2">
    <source>
        <dbReference type="Proteomes" id="UP000314294"/>
    </source>
</evidence>
<dbReference type="AlphaFoldDB" id="A0A4Z2G2M1"/>
<sequence length="135" mass="15388">MRGPHVKERNSPGYEGVGNPLPLFVTPSSPTVIALTLFLLEPRGRLLRGTLALPPPRVFLAELGESRELEQAVETTFPWERRLFVMLHAPPSKNRRREMIMHVEPESVAWFHLQGRGSLIILFLFSSYARRSNES</sequence>
<organism evidence="1 2">
    <name type="scientific">Liparis tanakae</name>
    <name type="common">Tanaka's snailfish</name>
    <dbReference type="NCBI Taxonomy" id="230148"/>
    <lineage>
        <taxon>Eukaryota</taxon>
        <taxon>Metazoa</taxon>
        <taxon>Chordata</taxon>
        <taxon>Craniata</taxon>
        <taxon>Vertebrata</taxon>
        <taxon>Euteleostomi</taxon>
        <taxon>Actinopterygii</taxon>
        <taxon>Neopterygii</taxon>
        <taxon>Teleostei</taxon>
        <taxon>Neoteleostei</taxon>
        <taxon>Acanthomorphata</taxon>
        <taxon>Eupercaria</taxon>
        <taxon>Perciformes</taxon>
        <taxon>Cottioidei</taxon>
        <taxon>Cottales</taxon>
        <taxon>Liparidae</taxon>
        <taxon>Liparis</taxon>
    </lineage>
</organism>
<protein>
    <submittedName>
        <fullName evidence="1">Uncharacterized protein</fullName>
    </submittedName>
</protein>
<accession>A0A4Z2G2M1</accession>
<proteinExistence type="predicted"/>
<gene>
    <name evidence="1" type="ORF">EYF80_042647</name>
</gene>
<name>A0A4Z2G2M1_9TELE</name>